<proteinExistence type="predicted"/>
<dbReference type="VEuPathDB" id="CryptoDB:Cvel_27746"/>
<accession>A0A0G4HI90</accession>
<gene>
    <name evidence="1" type="ORF">Cvel_27746</name>
</gene>
<organism evidence="1">
    <name type="scientific">Chromera velia CCMP2878</name>
    <dbReference type="NCBI Taxonomy" id="1169474"/>
    <lineage>
        <taxon>Eukaryota</taxon>
        <taxon>Sar</taxon>
        <taxon>Alveolata</taxon>
        <taxon>Colpodellida</taxon>
        <taxon>Chromeraceae</taxon>
        <taxon>Chromera</taxon>
    </lineage>
</organism>
<protein>
    <submittedName>
        <fullName evidence="1">Uncharacterized protein</fullName>
    </submittedName>
</protein>
<dbReference type="AlphaFoldDB" id="A0A0G4HI90"/>
<sequence length="110" mass="12912">MGSCYWQTTASDIGKYQDSRKPREWEYFHGLKRNEPYDRSHPHWTVTVARLSNPSRPWASRWTTTYQDLGNSWINSTAVSRDGTYMGLPVPTQKQHQALREFQPPALRRS</sequence>
<dbReference type="EMBL" id="CDMZ01002753">
    <property type="protein sequence ID" value="CEM43752.1"/>
    <property type="molecule type" value="Genomic_DNA"/>
</dbReference>
<reference evidence="1" key="1">
    <citation type="submission" date="2014-11" db="EMBL/GenBank/DDBJ databases">
        <authorList>
            <person name="Otto D Thomas"/>
            <person name="Naeem Raeece"/>
        </authorList>
    </citation>
    <scope>NUCLEOTIDE SEQUENCE</scope>
</reference>
<evidence type="ECO:0000313" key="1">
    <source>
        <dbReference type="EMBL" id="CEM43752.1"/>
    </source>
</evidence>
<name>A0A0G4HI90_9ALVE</name>